<organism evidence="21 22">
    <name type="scientific">Coptotermes formosanus</name>
    <name type="common">Formosan subterranean termite</name>
    <dbReference type="NCBI Taxonomy" id="36987"/>
    <lineage>
        <taxon>Eukaryota</taxon>
        <taxon>Metazoa</taxon>
        <taxon>Ecdysozoa</taxon>
        <taxon>Arthropoda</taxon>
        <taxon>Hexapoda</taxon>
        <taxon>Insecta</taxon>
        <taxon>Pterygota</taxon>
        <taxon>Neoptera</taxon>
        <taxon>Polyneoptera</taxon>
        <taxon>Dictyoptera</taxon>
        <taxon>Blattodea</taxon>
        <taxon>Blattoidea</taxon>
        <taxon>Termitoidae</taxon>
        <taxon>Rhinotermitidae</taxon>
        <taxon>Coptotermes</taxon>
    </lineage>
</organism>
<keyword evidence="22" id="KW-1185">Reference proteome</keyword>
<dbReference type="GO" id="GO:0048812">
    <property type="term" value="P:neuron projection morphogenesis"/>
    <property type="evidence" value="ECO:0007669"/>
    <property type="project" value="UniProtKB-ARBA"/>
</dbReference>
<evidence type="ECO:0000256" key="18">
    <source>
        <dbReference type="SAM" id="Phobius"/>
    </source>
</evidence>
<evidence type="ECO:0000256" key="11">
    <source>
        <dbReference type="ARBA" id="ARBA00023180"/>
    </source>
</evidence>
<feature type="domain" description="Ig-like" evidence="19">
    <location>
        <begin position="7"/>
        <end position="92"/>
    </location>
</feature>
<comment type="caution">
    <text evidence="21">The sequence shown here is derived from an EMBL/GenBank/DDBJ whole genome shotgun (WGS) entry which is preliminary data.</text>
</comment>
<dbReference type="PANTHER" id="PTHR44170:SF33">
    <property type="entry name" value="BROTHER OF IHOG, ISOFORM G-RELATED"/>
    <property type="match status" value="1"/>
</dbReference>
<evidence type="ECO:0000256" key="10">
    <source>
        <dbReference type="ARBA" id="ARBA00023157"/>
    </source>
</evidence>
<dbReference type="SUPFAM" id="SSF49265">
    <property type="entry name" value="Fibronectin type III"/>
    <property type="match status" value="1"/>
</dbReference>
<feature type="domain" description="Ig-like" evidence="19">
    <location>
        <begin position="103"/>
        <end position="200"/>
    </location>
</feature>
<dbReference type="EMBL" id="BLKM01007573">
    <property type="protein sequence ID" value="GFG31016.1"/>
    <property type="molecule type" value="Genomic_DNA"/>
</dbReference>
<feature type="domain" description="Fibronectin type-III" evidence="20">
    <location>
        <begin position="423"/>
        <end position="544"/>
    </location>
</feature>
<dbReference type="SMART" id="SM00408">
    <property type="entry name" value="IGc2"/>
    <property type="match status" value="4"/>
</dbReference>
<dbReference type="Pfam" id="PF00041">
    <property type="entry name" value="fn3"/>
    <property type="match status" value="2"/>
</dbReference>
<dbReference type="PROSITE" id="PS50835">
    <property type="entry name" value="IG_LIKE"/>
    <property type="match status" value="4"/>
</dbReference>
<evidence type="ECO:0000256" key="15">
    <source>
        <dbReference type="ARBA" id="ARBA00038530"/>
    </source>
</evidence>
<evidence type="ECO:0000256" key="4">
    <source>
        <dbReference type="ARBA" id="ARBA00022729"/>
    </source>
</evidence>
<dbReference type="OrthoDB" id="9998697at2759"/>
<evidence type="ECO:0000256" key="16">
    <source>
        <dbReference type="ARBA" id="ARBA00041099"/>
    </source>
</evidence>
<keyword evidence="6" id="KW-0130">Cell adhesion</keyword>
<keyword evidence="5" id="KW-0677">Repeat</keyword>
<keyword evidence="10" id="KW-1015">Disulfide bond</keyword>
<evidence type="ECO:0000256" key="6">
    <source>
        <dbReference type="ARBA" id="ARBA00022889"/>
    </source>
</evidence>
<keyword evidence="4" id="KW-0732">Signal</keyword>
<dbReference type="InterPro" id="IPR036116">
    <property type="entry name" value="FN3_sf"/>
</dbReference>
<dbReference type="GO" id="GO:0098609">
    <property type="term" value="P:cell-cell adhesion"/>
    <property type="evidence" value="ECO:0007669"/>
    <property type="project" value="TreeGrafter"/>
</dbReference>
<evidence type="ECO:0000256" key="1">
    <source>
        <dbReference type="ARBA" id="ARBA00004479"/>
    </source>
</evidence>
<dbReference type="SMART" id="SM00060">
    <property type="entry name" value="FN3"/>
    <property type="match status" value="2"/>
</dbReference>
<dbReference type="CDD" id="cd00063">
    <property type="entry name" value="FN3"/>
    <property type="match status" value="2"/>
</dbReference>
<comment type="subcellular location">
    <subcellularLocation>
        <location evidence="1">Membrane</location>
        <topology evidence="1">Single-pass type I membrane protein</topology>
    </subcellularLocation>
</comment>
<keyword evidence="7" id="KW-0654">Proteoglycan</keyword>
<dbReference type="FunCoup" id="A0A6L2PF44">
    <property type="interactions" value="66"/>
</dbReference>
<keyword evidence="3 18" id="KW-0812">Transmembrane</keyword>
<dbReference type="FunFam" id="2.60.40.10:FF:000017">
    <property type="entry name" value="Down syndrome cell adhesion molecule b"/>
    <property type="match status" value="1"/>
</dbReference>
<name>A0A6L2PF44_COPFO</name>
<comment type="similarity">
    <text evidence="14">Belongs to the immunoglobulin superfamily. IHOG family.</text>
</comment>
<feature type="domain" description="Ig-like" evidence="19">
    <location>
        <begin position="301"/>
        <end position="386"/>
    </location>
</feature>
<dbReference type="InterPro" id="IPR036179">
    <property type="entry name" value="Ig-like_dom_sf"/>
</dbReference>
<protein>
    <recommendedName>
        <fullName evidence="16">Interference hedgehog</fullName>
    </recommendedName>
</protein>
<evidence type="ECO:0000256" key="17">
    <source>
        <dbReference type="SAM" id="MobiDB-lite"/>
    </source>
</evidence>
<dbReference type="FunFam" id="2.60.40.10:FF:000032">
    <property type="entry name" value="palladin isoform X1"/>
    <property type="match status" value="1"/>
</dbReference>
<keyword evidence="8 18" id="KW-1133">Transmembrane helix</keyword>
<comment type="function">
    <text evidence="13">Mediates response to the active Hedgehog (Hh) protein signal in embryos, functioning upstream or at the level of patched (ptc).</text>
</comment>
<evidence type="ECO:0000256" key="9">
    <source>
        <dbReference type="ARBA" id="ARBA00023136"/>
    </source>
</evidence>
<comment type="subunit">
    <text evidence="15">Homodimer. Heterotetramer; 2 iHog chains bind 2 hh chains when facilitated by heparin, heparin is required to promote high-affinity interactions between hh and iHog.</text>
</comment>
<dbReference type="AlphaFoldDB" id="A0A6L2PF44"/>
<evidence type="ECO:0000259" key="19">
    <source>
        <dbReference type="PROSITE" id="PS50835"/>
    </source>
</evidence>
<dbReference type="PROSITE" id="PS50853">
    <property type="entry name" value="FN3"/>
    <property type="match status" value="2"/>
</dbReference>
<keyword evidence="12" id="KW-0393">Immunoglobulin domain</keyword>
<dbReference type="CDD" id="cd00096">
    <property type="entry name" value="Ig"/>
    <property type="match status" value="1"/>
</dbReference>
<evidence type="ECO:0000259" key="20">
    <source>
        <dbReference type="PROSITE" id="PS50853"/>
    </source>
</evidence>
<evidence type="ECO:0000313" key="22">
    <source>
        <dbReference type="Proteomes" id="UP000502823"/>
    </source>
</evidence>
<feature type="region of interest" description="Disordered" evidence="17">
    <location>
        <begin position="464"/>
        <end position="496"/>
    </location>
</feature>
<feature type="domain" description="Ig-like" evidence="19">
    <location>
        <begin position="212"/>
        <end position="297"/>
    </location>
</feature>
<evidence type="ECO:0000313" key="21">
    <source>
        <dbReference type="EMBL" id="GFG31016.1"/>
    </source>
</evidence>
<feature type="compositionally biased region" description="Low complexity" evidence="17">
    <location>
        <begin position="786"/>
        <end position="796"/>
    </location>
</feature>
<evidence type="ECO:0000256" key="5">
    <source>
        <dbReference type="ARBA" id="ARBA00022737"/>
    </source>
</evidence>
<feature type="region of interest" description="Disordered" evidence="17">
    <location>
        <begin position="48"/>
        <end position="70"/>
    </location>
</feature>
<evidence type="ECO:0000256" key="2">
    <source>
        <dbReference type="ARBA" id="ARBA00022674"/>
    </source>
</evidence>
<reference evidence="22" key="1">
    <citation type="submission" date="2020-01" db="EMBL/GenBank/DDBJ databases">
        <title>Draft genome sequence of the Termite Coptotermes fromosanus.</title>
        <authorList>
            <person name="Itakura S."/>
            <person name="Yosikawa Y."/>
            <person name="Umezawa K."/>
        </authorList>
    </citation>
    <scope>NUCLEOTIDE SEQUENCE [LARGE SCALE GENOMIC DNA]</scope>
</reference>
<evidence type="ECO:0000256" key="12">
    <source>
        <dbReference type="ARBA" id="ARBA00023319"/>
    </source>
</evidence>
<dbReference type="InParanoid" id="A0A6L2PF44"/>
<keyword evidence="9 18" id="KW-0472">Membrane</keyword>
<feature type="region of interest" description="Disordered" evidence="17">
    <location>
        <begin position="783"/>
        <end position="830"/>
    </location>
</feature>
<evidence type="ECO:0000256" key="13">
    <source>
        <dbReference type="ARBA" id="ARBA00037573"/>
    </source>
</evidence>
<dbReference type="SMART" id="SM00409">
    <property type="entry name" value="IG"/>
    <property type="match status" value="4"/>
</dbReference>
<evidence type="ECO:0000256" key="14">
    <source>
        <dbReference type="ARBA" id="ARBA00038144"/>
    </source>
</evidence>
<keyword evidence="2" id="KW-0358">Heparin-binding</keyword>
<dbReference type="Proteomes" id="UP000502823">
    <property type="component" value="Unassembled WGS sequence"/>
</dbReference>
<dbReference type="PANTHER" id="PTHR44170">
    <property type="entry name" value="PROTEIN SIDEKICK"/>
    <property type="match status" value="1"/>
</dbReference>
<evidence type="ECO:0000256" key="8">
    <source>
        <dbReference type="ARBA" id="ARBA00022989"/>
    </source>
</evidence>
<sequence>MLQNFLPSEEVGLWFVRSPEPIVAPPGDEVVFECSLNVPAEQVRWRHNGHFPHHSHDNDTSSSISGNHSSRSGRLVVRVHDEHQAGDYQCVAWIGASALASVPAKLSLADLQGFPHQSNQLYEVVAGNTVALHCGTPYSNPPALLQYYRNKEKLQTSVELLASVGTLILQNVTSQDAGSYHCVATNYITGQTVASHFSITLQVVSQGAHKAPHFLGTPCTKYTIQAGSNVTLECSAVGNPPPQVTWLKSGGTIPPNRTELLPGGLHLSHVRKGDEGVYVCEMSNGIGQPVRHSATLYVQEPPVIVRESKNQIVKEGGDTQLECLVKGSPAPRISWLLNGEPVVNDSHVETSDGKLNITQVEKRHAGIYQCFATNDLGSAYGSVMLQVLPKQVTALPTSDLMPESEGTDLDGMLYRWAQSVMIPPSRPNITRLSDSSVMVRWGVPLNDGLPIQFFKVQYREMTRTGNGRRRGGGSGARSRGPSQGKGSRWMTNNEDIPPHIRSYEVNGLETDHTYRFRIAAVYSNNDNKLGPNSARFHLHKSNNKNPLPPPILMHTEAVSPTAIKIHWQYMGSAVVPVEGFYVYYRETSSAGDYIKATVEGEAQRSFIITHLQADTSYDIKLQSFTVGAASDFSTILTHKTLRAVTETPALPPQVVSPNVAVGESSSTQLYLVLGVVGGLLFLFLLFFIVFICNRQRNNTSHSSQDASEHQDKFSDPALQLETVNVFGLNSKNLLNGCVTQNGFLHSNKLNITSNPLAETDEDKNQNVMEMAYLSRQNNNCSTVREASASGSGSSAPGDERPQPSPSKVNTSEAKSWRVIAPNKAAEENYV</sequence>
<dbReference type="InterPro" id="IPR003598">
    <property type="entry name" value="Ig_sub2"/>
</dbReference>
<dbReference type="GO" id="GO:0016020">
    <property type="term" value="C:membrane"/>
    <property type="evidence" value="ECO:0007669"/>
    <property type="project" value="UniProtKB-SubCell"/>
</dbReference>
<feature type="domain" description="Fibronectin type-III" evidence="20">
    <location>
        <begin position="549"/>
        <end position="643"/>
    </location>
</feature>
<dbReference type="InterPro" id="IPR003599">
    <property type="entry name" value="Ig_sub"/>
</dbReference>
<feature type="transmembrane region" description="Helical" evidence="18">
    <location>
        <begin position="669"/>
        <end position="692"/>
    </location>
</feature>
<evidence type="ECO:0000256" key="7">
    <source>
        <dbReference type="ARBA" id="ARBA00022974"/>
    </source>
</evidence>
<dbReference type="Pfam" id="PF13927">
    <property type="entry name" value="Ig_3"/>
    <property type="match status" value="4"/>
</dbReference>
<dbReference type="InterPro" id="IPR013783">
    <property type="entry name" value="Ig-like_fold"/>
</dbReference>
<feature type="compositionally biased region" description="Low complexity" evidence="17">
    <location>
        <begin position="61"/>
        <end position="70"/>
    </location>
</feature>
<dbReference type="SUPFAM" id="SSF48726">
    <property type="entry name" value="Immunoglobulin"/>
    <property type="match status" value="4"/>
</dbReference>
<dbReference type="InterPro" id="IPR007110">
    <property type="entry name" value="Ig-like_dom"/>
</dbReference>
<dbReference type="InterPro" id="IPR003961">
    <property type="entry name" value="FN3_dom"/>
</dbReference>
<proteinExistence type="inferred from homology"/>
<keyword evidence="11" id="KW-0325">Glycoprotein</keyword>
<gene>
    <name evidence="21" type="ORF">Cfor_00456</name>
</gene>
<accession>A0A6L2PF44</accession>
<evidence type="ECO:0000256" key="3">
    <source>
        <dbReference type="ARBA" id="ARBA00022692"/>
    </source>
</evidence>
<dbReference type="Gene3D" id="2.60.40.10">
    <property type="entry name" value="Immunoglobulins"/>
    <property type="match status" value="6"/>
</dbReference>